<dbReference type="STRING" id="106549.A0A540MP69"/>
<reference evidence="1 2" key="1">
    <citation type="journal article" date="2019" name="G3 (Bethesda)">
        <title>Sequencing of a Wild Apple (Malus baccata) Genome Unravels the Differences Between Cultivated and Wild Apple Species Regarding Disease Resistance and Cold Tolerance.</title>
        <authorList>
            <person name="Chen X."/>
        </authorList>
    </citation>
    <scope>NUCLEOTIDE SEQUENCE [LARGE SCALE GENOMIC DNA]</scope>
    <source>
        <strain evidence="2">cv. Shandingzi</strain>
        <tissue evidence="1">Leaves</tissue>
    </source>
</reference>
<evidence type="ECO:0000313" key="2">
    <source>
        <dbReference type="Proteomes" id="UP000315295"/>
    </source>
</evidence>
<dbReference type="Proteomes" id="UP000315295">
    <property type="component" value="Unassembled WGS sequence"/>
</dbReference>
<comment type="caution">
    <text evidence="1">The sequence shown here is derived from an EMBL/GenBank/DDBJ whole genome shotgun (WGS) entry which is preliminary data.</text>
</comment>
<keyword evidence="2" id="KW-1185">Reference proteome</keyword>
<name>A0A540MP69_MALBA</name>
<dbReference type="AlphaFoldDB" id="A0A540MP69"/>
<evidence type="ECO:0000313" key="1">
    <source>
        <dbReference type="EMBL" id="TQE00023.1"/>
    </source>
</evidence>
<gene>
    <name evidence="1" type="ORF">C1H46_014401</name>
</gene>
<proteinExistence type="predicted"/>
<accession>A0A540MP69</accession>
<sequence>MMRCSSLILQVREEPRRDMFTEGLDRSVLHWAFVANGTPSLLKSQVRIARFFRFSGIDSSSLHVAENGVSIAKNNTFTKLLNLGESLHANSFLHNVHDPGEKHVQTYSRCTMHLEKLSDMQCQLESQLKFITEFWLQVKLSLGWKGFINVQKMSLTRYNPIANKYAPIFSTSNMSRIHVSHGNRRLLETISKKWRDLLRNSRLCQL</sequence>
<organism evidence="1 2">
    <name type="scientific">Malus baccata</name>
    <name type="common">Siberian crab apple</name>
    <name type="synonym">Pyrus baccata</name>
    <dbReference type="NCBI Taxonomy" id="106549"/>
    <lineage>
        <taxon>Eukaryota</taxon>
        <taxon>Viridiplantae</taxon>
        <taxon>Streptophyta</taxon>
        <taxon>Embryophyta</taxon>
        <taxon>Tracheophyta</taxon>
        <taxon>Spermatophyta</taxon>
        <taxon>Magnoliopsida</taxon>
        <taxon>eudicotyledons</taxon>
        <taxon>Gunneridae</taxon>
        <taxon>Pentapetalae</taxon>
        <taxon>rosids</taxon>
        <taxon>fabids</taxon>
        <taxon>Rosales</taxon>
        <taxon>Rosaceae</taxon>
        <taxon>Amygdaloideae</taxon>
        <taxon>Maleae</taxon>
        <taxon>Malus</taxon>
    </lineage>
</organism>
<dbReference type="EMBL" id="VIEB01000224">
    <property type="protein sequence ID" value="TQE00023.1"/>
    <property type="molecule type" value="Genomic_DNA"/>
</dbReference>
<protein>
    <submittedName>
        <fullName evidence="1">Uncharacterized protein</fullName>
    </submittedName>
</protein>